<organism evidence="2 5">
    <name type="scientific">Streptomyces cinereoruber</name>
    <dbReference type="NCBI Taxonomy" id="67260"/>
    <lineage>
        <taxon>Bacteria</taxon>
        <taxon>Bacillati</taxon>
        <taxon>Actinomycetota</taxon>
        <taxon>Actinomycetes</taxon>
        <taxon>Kitasatosporales</taxon>
        <taxon>Streptomycetaceae</taxon>
        <taxon>Streptomyces</taxon>
    </lineage>
</organism>
<dbReference type="Proteomes" id="UP000642014">
    <property type="component" value="Unassembled WGS sequence"/>
</dbReference>
<evidence type="ECO:0000313" key="4">
    <source>
        <dbReference type="Proteomes" id="UP000326029"/>
    </source>
</evidence>
<reference evidence="2 5" key="1">
    <citation type="journal article" date="2014" name="Int. J. Syst. Evol. Microbiol.">
        <title>Complete genome sequence of Corynebacterium casei LMG S-19264T (=DSM 44701T), isolated from a smear-ripened cheese.</title>
        <authorList>
            <consortium name="US DOE Joint Genome Institute (JGI-PGF)"/>
            <person name="Walter F."/>
            <person name="Albersmeier A."/>
            <person name="Kalinowski J."/>
            <person name="Ruckert C."/>
        </authorList>
    </citation>
    <scope>NUCLEOTIDE SEQUENCE [LARGE SCALE GENOMIC DNA]</scope>
    <source>
        <strain evidence="2 5">JCM 4205</strain>
    </source>
</reference>
<feature type="region of interest" description="Disordered" evidence="1">
    <location>
        <begin position="1"/>
        <end position="36"/>
    </location>
</feature>
<dbReference type="AlphaFoldDB" id="A0AAV4KH82"/>
<evidence type="ECO:0000256" key="1">
    <source>
        <dbReference type="SAM" id="MobiDB-lite"/>
    </source>
</evidence>
<gene>
    <name evidence="3" type="ORF">CP977_29165</name>
    <name evidence="2" type="ORF">GCM10010497_16520</name>
</gene>
<proteinExistence type="predicted"/>
<evidence type="ECO:0000313" key="5">
    <source>
        <dbReference type="Proteomes" id="UP000642014"/>
    </source>
</evidence>
<keyword evidence="4" id="KW-1185">Reference proteome</keyword>
<sequence>MTTPEGTTDPHREPARINPINPTTPTARAGTGEQAHRTFRRHVTGRRAADAPDPAGPALAVVVVPEA</sequence>
<dbReference type="EMBL" id="BMSJ01000002">
    <property type="protein sequence ID" value="GGR14933.1"/>
    <property type="molecule type" value="Genomic_DNA"/>
</dbReference>
<reference evidence="2" key="3">
    <citation type="submission" date="2023-08" db="EMBL/GenBank/DDBJ databases">
        <authorList>
            <person name="Sun Q."/>
            <person name="Ohkuma M."/>
        </authorList>
    </citation>
    <scope>NUCLEOTIDE SEQUENCE</scope>
    <source>
        <strain evidence="2">JCM 4205</strain>
    </source>
</reference>
<dbReference type="GeneID" id="95457835"/>
<name>A0AAV4KH82_9ACTN</name>
<evidence type="ECO:0000313" key="2">
    <source>
        <dbReference type="EMBL" id="GGR14933.1"/>
    </source>
</evidence>
<reference evidence="3 4" key="2">
    <citation type="submission" date="2017-09" db="EMBL/GenBank/DDBJ databases">
        <authorList>
            <person name="Lee N."/>
            <person name="Cho B.-K."/>
        </authorList>
    </citation>
    <scope>NUCLEOTIDE SEQUENCE [LARGE SCALE GENOMIC DNA]</scope>
    <source>
        <strain evidence="3 4">ATCC 19740</strain>
    </source>
</reference>
<dbReference type="Proteomes" id="UP000326029">
    <property type="component" value="Chromosome"/>
</dbReference>
<protein>
    <submittedName>
        <fullName evidence="2">Uncharacterized protein</fullName>
    </submittedName>
</protein>
<dbReference type="RefSeq" id="WP_152371067.1">
    <property type="nucleotide sequence ID" value="NZ_BMSJ01000002.1"/>
</dbReference>
<evidence type="ECO:0000313" key="3">
    <source>
        <dbReference type="EMBL" id="QEV35746.1"/>
    </source>
</evidence>
<accession>A0AAV4KH82</accession>
<dbReference type="EMBL" id="CP023693">
    <property type="protein sequence ID" value="QEV35746.1"/>
    <property type="molecule type" value="Genomic_DNA"/>
</dbReference>